<evidence type="ECO:0000313" key="1">
    <source>
        <dbReference type="EMBL" id="ASJ55574.1"/>
    </source>
</evidence>
<dbReference type="KEGG" id="bfm:BP422_19695"/>
<gene>
    <name evidence="1" type="ORF">BP422_19695</name>
</gene>
<dbReference type="SUPFAM" id="SSF69318">
    <property type="entry name" value="Integrin alpha N-terminal domain"/>
    <property type="match status" value="1"/>
</dbReference>
<dbReference type="EMBL" id="CP018145">
    <property type="protein sequence ID" value="ASJ55574.1"/>
    <property type="molecule type" value="Genomic_DNA"/>
</dbReference>
<dbReference type="AlphaFoldDB" id="A0A220MKB1"/>
<dbReference type="RefSeq" id="WP_088909231.1">
    <property type="nucleotide sequence ID" value="NZ_CP018145.1"/>
</dbReference>
<dbReference type="Proteomes" id="UP000197781">
    <property type="component" value="Chromosome"/>
</dbReference>
<proteinExistence type="predicted"/>
<protein>
    <submittedName>
        <fullName evidence="1">Uncharacterized protein</fullName>
    </submittedName>
</protein>
<name>A0A220MKB1_9BACL</name>
<evidence type="ECO:0000313" key="2">
    <source>
        <dbReference type="Proteomes" id="UP000197781"/>
    </source>
</evidence>
<reference evidence="1 2" key="1">
    <citation type="submission" date="2016-11" db="EMBL/GenBank/DDBJ databases">
        <authorList>
            <person name="Jaros S."/>
            <person name="Januszkiewicz K."/>
            <person name="Wedrychowicz H."/>
        </authorList>
    </citation>
    <scope>NUCLEOTIDE SEQUENCE [LARGE SCALE GENOMIC DNA]</scope>
    <source>
        <strain evidence="1 2">NF2</strain>
    </source>
</reference>
<dbReference type="InterPro" id="IPR028994">
    <property type="entry name" value="Integrin_alpha_N"/>
</dbReference>
<accession>A0A220MKB1</accession>
<sequence>MNKKWMKPVTYLLLAGVVGVAGFSAMNTEVAHADFEKGKLFSAAAELKLAKNTYVIDQKTADVNGDKKDDVVYLIGEKEKADDIYSSNMNIVVKDGKSGAYSQTDIKELGGYEGELTLVDFTGDHVADAFVKTATGGSGGVYNHVIATFENNKPAVIFGDKENEGIRYEGKFVDGFKVEGKGSYLDKPLTLDVSANQDVYVAAKLYNKAGKVQPTEDAVSVFSYPFGSLTPVDMDANGTFELVGEQRLVGMNNTDTVSRINSVWGYQGDGKWNPWEVEYSTFLKKHPGEAINTVIEK</sequence>
<organism evidence="1 2">
    <name type="scientific">Brevibacillus formosus</name>
    <dbReference type="NCBI Taxonomy" id="54913"/>
    <lineage>
        <taxon>Bacteria</taxon>
        <taxon>Bacillati</taxon>
        <taxon>Bacillota</taxon>
        <taxon>Bacilli</taxon>
        <taxon>Bacillales</taxon>
        <taxon>Paenibacillaceae</taxon>
        <taxon>Brevibacillus</taxon>
    </lineage>
</organism>